<reference evidence="5 6" key="1">
    <citation type="submission" date="2021-10" db="EMBL/GenBank/DDBJ databases">
        <title>Anaerobic single-cell dispensing facilitates the cultivation of human gut bacteria.</title>
        <authorList>
            <person name="Afrizal A."/>
        </authorList>
    </citation>
    <scope>NUCLEOTIDE SEQUENCE [LARGE SCALE GENOMIC DNA]</scope>
    <source>
        <strain evidence="5 6">CLA-AA-H270</strain>
    </source>
</reference>
<dbReference type="InterPro" id="IPR050740">
    <property type="entry name" value="Aldehyde_DH_Superfamily"/>
</dbReference>
<gene>
    <name evidence="5" type="ORF">LKD22_02140</name>
</gene>
<dbReference type="AlphaFoldDB" id="A0AAW4VWR9"/>
<dbReference type="Proteomes" id="UP001298753">
    <property type="component" value="Unassembled WGS sequence"/>
</dbReference>
<comment type="similarity">
    <text evidence="3">Belongs to the aldehyde dehydrogenase family.</text>
</comment>
<proteinExistence type="inferred from homology"/>
<organism evidence="5 6">
    <name type="scientific">Agathobaculum butyriciproducens</name>
    <dbReference type="NCBI Taxonomy" id="1628085"/>
    <lineage>
        <taxon>Bacteria</taxon>
        <taxon>Bacillati</taxon>
        <taxon>Bacillota</taxon>
        <taxon>Clostridia</taxon>
        <taxon>Eubacteriales</taxon>
        <taxon>Butyricicoccaceae</taxon>
        <taxon>Agathobaculum</taxon>
    </lineage>
</organism>
<evidence type="ECO:0000256" key="2">
    <source>
        <dbReference type="PROSITE-ProRule" id="PRU10007"/>
    </source>
</evidence>
<evidence type="ECO:0000256" key="3">
    <source>
        <dbReference type="RuleBase" id="RU003345"/>
    </source>
</evidence>
<dbReference type="Gene3D" id="3.40.605.10">
    <property type="entry name" value="Aldehyde Dehydrogenase, Chain A, domain 1"/>
    <property type="match status" value="1"/>
</dbReference>
<dbReference type="Pfam" id="PF00171">
    <property type="entry name" value="Aldedh"/>
    <property type="match status" value="1"/>
</dbReference>
<feature type="domain" description="Aldehyde dehydrogenase" evidence="4">
    <location>
        <begin position="3"/>
        <end position="455"/>
    </location>
</feature>
<evidence type="ECO:0000313" key="5">
    <source>
        <dbReference type="EMBL" id="MCC2175942.1"/>
    </source>
</evidence>
<feature type="active site" evidence="2">
    <location>
        <position position="234"/>
    </location>
</feature>
<evidence type="ECO:0000259" key="4">
    <source>
        <dbReference type="Pfam" id="PF00171"/>
    </source>
</evidence>
<dbReference type="InterPro" id="IPR029510">
    <property type="entry name" value="Ald_DH_CS_GLU"/>
</dbReference>
<sequence>MSELKVTNPMTGEVLDTVTLAGAEEVQKMVDLAVAAEEGWAATPVYARAEYLYRFADALEKDAEYISQLSAKDMAKPIVQARGETMDGVKLLRAAAERAKHLYGEVLSDSGPGFEGDLVFTKREPLGTIACIIPFNFPIELTFQKIAPALAMGNTVLVKAPSANPLAVLALDKYAKVAGLPEGVLQFFTSDHEAVNEHIIANPKVDAISLTGSTAAGKRMVKAGADTLKRTFLELGGNDALLIFEDADLDRALDEMVTSRMENNGQVCCSSKRFLVQRSIYDEVAKRLVERLTALKRGSALDEEAAVTALVSERAAKEVEEQIRHTIEQGAELLCGGTREGARVEPTVLVNVTPEMDIASDLEIFGPVFPLIPFDTEEEAVRIANNSIYGLSSGLMTRDMNRAFRVGSKLKAGGAVVNGSGGYRHLDQPFGGYKQSGLGREGISISLEEFSHIKVYVVKGAFN</sequence>
<evidence type="ECO:0000313" key="6">
    <source>
        <dbReference type="Proteomes" id="UP001298753"/>
    </source>
</evidence>
<dbReference type="Gene3D" id="3.40.309.10">
    <property type="entry name" value="Aldehyde Dehydrogenase, Chain A, domain 2"/>
    <property type="match status" value="1"/>
</dbReference>
<name>A0AAW4VWR9_9FIRM</name>
<dbReference type="PANTHER" id="PTHR43353">
    <property type="entry name" value="SUCCINATE-SEMIALDEHYDE DEHYDROGENASE, MITOCHONDRIAL"/>
    <property type="match status" value="1"/>
</dbReference>
<accession>A0AAW4VWR9</accession>
<dbReference type="InterPro" id="IPR016162">
    <property type="entry name" value="Ald_DH_N"/>
</dbReference>
<keyword evidence="6" id="KW-1185">Reference proteome</keyword>
<dbReference type="EMBL" id="JAJEPX010000003">
    <property type="protein sequence ID" value="MCC2175942.1"/>
    <property type="molecule type" value="Genomic_DNA"/>
</dbReference>
<dbReference type="SUPFAM" id="SSF53720">
    <property type="entry name" value="ALDH-like"/>
    <property type="match status" value="1"/>
</dbReference>
<dbReference type="InterPro" id="IPR015590">
    <property type="entry name" value="Aldehyde_DH_dom"/>
</dbReference>
<evidence type="ECO:0000256" key="1">
    <source>
        <dbReference type="ARBA" id="ARBA00023002"/>
    </source>
</evidence>
<dbReference type="RefSeq" id="WP_227600090.1">
    <property type="nucleotide sequence ID" value="NZ_JAJEPX010000003.1"/>
</dbReference>
<dbReference type="GeneID" id="98661296"/>
<dbReference type="PANTHER" id="PTHR43353:SF5">
    <property type="entry name" value="SUCCINATE-SEMIALDEHYDE DEHYDROGENASE, MITOCHONDRIAL"/>
    <property type="match status" value="1"/>
</dbReference>
<keyword evidence="1 3" id="KW-0560">Oxidoreductase</keyword>
<dbReference type="GO" id="GO:0016620">
    <property type="term" value="F:oxidoreductase activity, acting on the aldehyde or oxo group of donors, NAD or NADP as acceptor"/>
    <property type="evidence" value="ECO:0007669"/>
    <property type="project" value="InterPro"/>
</dbReference>
<comment type="caution">
    <text evidence="5">The sequence shown here is derived from an EMBL/GenBank/DDBJ whole genome shotgun (WGS) entry which is preliminary data.</text>
</comment>
<dbReference type="InterPro" id="IPR016161">
    <property type="entry name" value="Ald_DH/histidinol_DH"/>
</dbReference>
<dbReference type="PROSITE" id="PS00687">
    <property type="entry name" value="ALDEHYDE_DEHYDR_GLU"/>
    <property type="match status" value="1"/>
</dbReference>
<dbReference type="InterPro" id="IPR016163">
    <property type="entry name" value="Ald_DH_C"/>
</dbReference>
<protein>
    <submittedName>
        <fullName evidence="5">Aldehyde dehydrogenase family protein</fullName>
    </submittedName>
</protein>